<feature type="transmembrane region" description="Helical" evidence="2">
    <location>
        <begin position="21"/>
        <end position="41"/>
    </location>
</feature>
<dbReference type="AlphaFoldDB" id="A0A7E4VFJ2"/>
<dbReference type="InterPro" id="IPR003677">
    <property type="entry name" value="ANIS5_cation-bd"/>
</dbReference>
<feature type="compositionally biased region" description="Polar residues" evidence="1">
    <location>
        <begin position="288"/>
        <end position="316"/>
    </location>
</feature>
<dbReference type="PANTHER" id="PTHR21593:SF36">
    <property type="entry name" value="DUF148 DOMAIN-CONTAINING PROTEIN-RELATED"/>
    <property type="match status" value="1"/>
</dbReference>
<evidence type="ECO:0000313" key="5">
    <source>
        <dbReference type="WBParaSite" id="Pan_g19598.t1"/>
    </source>
</evidence>
<dbReference type="PANTHER" id="PTHR21593">
    <property type="entry name" value="PRION-LIKE- Q/N-RICH -DOMAIN-BEARING PROTEIN PROTEIN"/>
    <property type="match status" value="1"/>
</dbReference>
<dbReference type="WBParaSite" id="Pan_g19598.t1">
    <property type="protein sequence ID" value="Pan_g19598.t1"/>
    <property type="gene ID" value="Pan_g19598"/>
</dbReference>
<feature type="compositionally biased region" description="Low complexity" evidence="1">
    <location>
        <begin position="195"/>
        <end position="234"/>
    </location>
</feature>
<organism evidence="4 5">
    <name type="scientific">Panagrellus redivivus</name>
    <name type="common">Microworm</name>
    <dbReference type="NCBI Taxonomy" id="6233"/>
    <lineage>
        <taxon>Eukaryota</taxon>
        <taxon>Metazoa</taxon>
        <taxon>Ecdysozoa</taxon>
        <taxon>Nematoda</taxon>
        <taxon>Chromadorea</taxon>
        <taxon>Rhabditida</taxon>
        <taxon>Tylenchina</taxon>
        <taxon>Panagrolaimomorpha</taxon>
        <taxon>Panagrolaimoidea</taxon>
        <taxon>Panagrolaimidae</taxon>
        <taxon>Panagrellus</taxon>
    </lineage>
</organism>
<evidence type="ECO:0000256" key="1">
    <source>
        <dbReference type="SAM" id="MobiDB-lite"/>
    </source>
</evidence>
<reference evidence="4" key="1">
    <citation type="journal article" date="2013" name="Genetics">
        <title>The draft genome and transcriptome of Panagrellus redivivus are shaped by the harsh demands of a free-living lifestyle.</title>
        <authorList>
            <person name="Srinivasan J."/>
            <person name="Dillman A.R."/>
            <person name="Macchietto M.G."/>
            <person name="Heikkinen L."/>
            <person name="Lakso M."/>
            <person name="Fracchia K.M."/>
            <person name="Antoshechkin I."/>
            <person name="Mortazavi A."/>
            <person name="Wong G."/>
            <person name="Sternberg P.W."/>
        </authorList>
    </citation>
    <scope>NUCLEOTIDE SEQUENCE [LARGE SCALE GENOMIC DNA]</scope>
    <source>
        <strain evidence="4">MT8872</strain>
    </source>
</reference>
<keyword evidence="2" id="KW-0812">Transmembrane</keyword>
<evidence type="ECO:0000259" key="3">
    <source>
        <dbReference type="Pfam" id="PF02520"/>
    </source>
</evidence>
<accession>A0A7E4VFJ2</accession>
<keyword evidence="2" id="KW-1133">Transmembrane helix</keyword>
<dbReference type="Proteomes" id="UP000492821">
    <property type="component" value="Unassembled WGS sequence"/>
</dbReference>
<evidence type="ECO:0000313" key="4">
    <source>
        <dbReference type="Proteomes" id="UP000492821"/>
    </source>
</evidence>
<dbReference type="Pfam" id="PF02520">
    <property type="entry name" value="ANIS5_cation-bd"/>
    <property type="match status" value="1"/>
</dbReference>
<dbReference type="InterPro" id="IPR052823">
    <property type="entry name" value="SXP/RAL-2_related"/>
</dbReference>
<sequence length="336" mass="36021">MGQRYKSRGWNRGKGMINIGIMIRGTSLIVFGVFAVVGVFAGHDLLPQPTFLSGMDQSAVQSFQAIAFNQSLSRDQKNSELQQWANGQSSDVQTAFNAWQQNTTSTIASLVAQADNTVTNLSSGAQALYNQIRSVVTNNDLTGVDLCSQIRSDISNADRSALRELKQAVPMAAMAIGQCYYGQNGNRGRRGAGYQGSQNGANNNYGNGTPNPNQNSPNGYQYDQNNYNGNENPQRYGRGAGYGSSTPGPNGYQNDQVDNNQNGNRGQRGAGYQGSQNGALSNDYGYNGSPNANQNSPNGYQYDQGTYNGNGYQNQPRYGRGAGYGTTPVPVTLSNA</sequence>
<reference evidence="5" key="2">
    <citation type="submission" date="2020-10" db="UniProtKB">
        <authorList>
            <consortium name="WormBaseParasite"/>
        </authorList>
    </citation>
    <scope>IDENTIFICATION</scope>
</reference>
<feature type="compositionally biased region" description="Low complexity" evidence="1">
    <location>
        <begin position="250"/>
        <end position="265"/>
    </location>
</feature>
<feature type="domain" description="SXP/RAL-2 family protein Ani s 5-like cation-binding" evidence="3">
    <location>
        <begin position="59"/>
        <end position="151"/>
    </location>
</feature>
<protein>
    <submittedName>
        <fullName evidence="5">ANIS5_cation-bd domain-containing protein</fullName>
    </submittedName>
</protein>
<keyword evidence="4" id="KW-1185">Reference proteome</keyword>
<name>A0A7E4VFJ2_PANRE</name>
<keyword evidence="2" id="KW-0472">Membrane</keyword>
<proteinExistence type="predicted"/>
<evidence type="ECO:0000256" key="2">
    <source>
        <dbReference type="SAM" id="Phobius"/>
    </source>
</evidence>
<feature type="region of interest" description="Disordered" evidence="1">
    <location>
        <begin position="190"/>
        <end position="336"/>
    </location>
</feature>